<proteinExistence type="inferred from homology"/>
<keyword evidence="3" id="KW-1003">Cell membrane</keyword>
<keyword evidence="25" id="KW-1185">Reference proteome</keyword>
<feature type="binding site" evidence="16">
    <location>
        <position position="682"/>
    </location>
    <ligand>
        <name>L-glutamate</name>
        <dbReference type="ChEBI" id="CHEBI:29985"/>
    </ligand>
</feature>
<evidence type="ECO:0000256" key="13">
    <source>
        <dbReference type="ARBA" id="ARBA00023286"/>
    </source>
</evidence>
<dbReference type="PANTHER" id="PTHR18966">
    <property type="entry name" value="IONOTROPIC GLUTAMATE RECEPTOR"/>
    <property type="match status" value="1"/>
</dbReference>
<keyword evidence="12" id="KW-0628">Postsynaptic cell membrane</keyword>
<organism evidence="24 25">
    <name type="scientific">Hermetia illucens</name>
    <name type="common">Black soldier fly</name>
    <dbReference type="NCBI Taxonomy" id="343691"/>
    <lineage>
        <taxon>Eukaryota</taxon>
        <taxon>Metazoa</taxon>
        <taxon>Ecdysozoa</taxon>
        <taxon>Arthropoda</taxon>
        <taxon>Hexapoda</taxon>
        <taxon>Insecta</taxon>
        <taxon>Pterygota</taxon>
        <taxon>Neoptera</taxon>
        <taxon>Endopterygota</taxon>
        <taxon>Diptera</taxon>
        <taxon>Brachycera</taxon>
        <taxon>Stratiomyomorpha</taxon>
        <taxon>Stratiomyidae</taxon>
        <taxon>Hermetiinae</taxon>
        <taxon>Hermetia</taxon>
    </lineage>
</organism>
<evidence type="ECO:0000256" key="10">
    <source>
        <dbReference type="ARBA" id="ARBA00023170"/>
    </source>
</evidence>
<feature type="signal peptide" evidence="21">
    <location>
        <begin position="1"/>
        <end position="19"/>
    </location>
</feature>
<keyword evidence="14" id="KW-0407">Ion channel</keyword>
<keyword evidence="8" id="KW-0406">Ion transport</keyword>
<dbReference type="Pfam" id="PF00060">
    <property type="entry name" value="Lig_chan"/>
    <property type="match status" value="1"/>
</dbReference>
<evidence type="ECO:0008006" key="26">
    <source>
        <dbReference type="Google" id="ProtNLM"/>
    </source>
</evidence>
<dbReference type="PRINTS" id="PR00177">
    <property type="entry name" value="NMDARECEPTOR"/>
</dbReference>
<dbReference type="InterPro" id="IPR001508">
    <property type="entry name" value="Iono_Glu_rcpt_met"/>
</dbReference>
<dbReference type="FunFam" id="3.40.190.10:FF:000178">
    <property type="entry name" value="Glutamate receptor subunit"/>
    <property type="match status" value="1"/>
</dbReference>
<feature type="chain" id="PRO_5030738935" description="Glutamate receptor" evidence="21">
    <location>
        <begin position="20"/>
        <end position="945"/>
    </location>
</feature>
<keyword evidence="4 20" id="KW-0812">Transmembrane</keyword>
<feature type="disulfide bond" evidence="18">
    <location>
        <begin position="745"/>
        <end position="803"/>
    </location>
</feature>
<feature type="site" description="Interaction with the cone snail toxin Con-ikot-ikot" evidence="17">
    <location>
        <position position="688"/>
    </location>
</feature>
<evidence type="ECO:0000256" key="6">
    <source>
        <dbReference type="ARBA" id="ARBA00022989"/>
    </source>
</evidence>
<evidence type="ECO:0000256" key="1">
    <source>
        <dbReference type="ARBA" id="ARBA00008685"/>
    </source>
</evidence>
<feature type="transmembrane region" description="Helical" evidence="20">
    <location>
        <begin position="632"/>
        <end position="652"/>
    </location>
</feature>
<feature type="compositionally biased region" description="Low complexity" evidence="19">
    <location>
        <begin position="883"/>
        <end position="904"/>
    </location>
</feature>
<evidence type="ECO:0000256" key="9">
    <source>
        <dbReference type="ARBA" id="ARBA00023136"/>
    </source>
</evidence>
<dbReference type="GO" id="GO:0015276">
    <property type="term" value="F:ligand-gated monoatomic ion channel activity"/>
    <property type="evidence" value="ECO:0007669"/>
    <property type="project" value="InterPro"/>
</dbReference>
<dbReference type="SMART" id="SM00918">
    <property type="entry name" value="Lig_chan-Glu_bd"/>
    <property type="match status" value="1"/>
</dbReference>
<reference evidence="24 25" key="1">
    <citation type="submission" date="2020-11" db="EMBL/GenBank/DDBJ databases">
        <authorList>
            <person name="Wallbank WR R."/>
            <person name="Pardo Diaz C."/>
            <person name="Kozak K."/>
            <person name="Martin S."/>
            <person name="Jiggins C."/>
            <person name="Moest M."/>
            <person name="Warren A I."/>
            <person name="Generalovic N T."/>
            <person name="Byers J.R.P. K."/>
            <person name="Montejo-Kovacevich G."/>
            <person name="Yen C E."/>
        </authorList>
    </citation>
    <scope>NUCLEOTIDE SEQUENCE [LARGE SCALE GENOMIC DNA]</scope>
</reference>
<evidence type="ECO:0000256" key="7">
    <source>
        <dbReference type="ARBA" id="ARBA00023018"/>
    </source>
</evidence>
<evidence type="ECO:0000313" key="25">
    <source>
        <dbReference type="Proteomes" id="UP000594454"/>
    </source>
</evidence>
<evidence type="ECO:0000256" key="8">
    <source>
        <dbReference type="ARBA" id="ARBA00023065"/>
    </source>
</evidence>
<dbReference type="OrthoDB" id="5984008at2759"/>
<protein>
    <recommendedName>
        <fullName evidence="26">Glutamate receptor</fullName>
    </recommendedName>
</protein>
<dbReference type="InParanoid" id="A0A7R8URY2"/>
<keyword evidence="11" id="KW-0325">Glycoprotein</keyword>
<evidence type="ECO:0000256" key="5">
    <source>
        <dbReference type="ARBA" id="ARBA00022729"/>
    </source>
</evidence>
<evidence type="ECO:0000256" key="14">
    <source>
        <dbReference type="ARBA" id="ARBA00023303"/>
    </source>
</evidence>
<dbReference type="SUPFAM" id="SSF81324">
    <property type="entry name" value="Voltage-gated potassium channels"/>
    <property type="match status" value="1"/>
</dbReference>
<evidence type="ECO:0000256" key="20">
    <source>
        <dbReference type="SAM" id="Phobius"/>
    </source>
</evidence>
<keyword evidence="7" id="KW-0770">Synapse</keyword>
<feature type="region of interest" description="Disordered" evidence="19">
    <location>
        <begin position="881"/>
        <end position="924"/>
    </location>
</feature>
<evidence type="ECO:0000256" key="3">
    <source>
        <dbReference type="ARBA" id="ARBA00022475"/>
    </source>
</evidence>
<dbReference type="AlphaFoldDB" id="A0A7R8URY2"/>
<dbReference type="InterPro" id="IPR001828">
    <property type="entry name" value="ANF_lig-bd_rcpt"/>
</dbReference>
<feature type="binding site" evidence="16">
    <location>
        <position position="516"/>
    </location>
    <ligand>
        <name>L-glutamate</name>
        <dbReference type="ChEBI" id="CHEBI:29985"/>
    </ligand>
</feature>
<keyword evidence="2" id="KW-0813">Transport</keyword>
<keyword evidence="10" id="KW-0675">Receptor</keyword>
<evidence type="ECO:0000256" key="2">
    <source>
        <dbReference type="ARBA" id="ARBA00022448"/>
    </source>
</evidence>
<evidence type="ECO:0000256" key="19">
    <source>
        <dbReference type="SAM" id="MobiDB-lite"/>
    </source>
</evidence>
<feature type="site" description="Crucial to convey clamshell closure to channel opening" evidence="17">
    <location>
        <position position="661"/>
    </location>
</feature>
<keyword evidence="18" id="KW-1015">Disulfide bond</keyword>
<dbReference type="Pfam" id="PF10613">
    <property type="entry name" value="Lig_chan-Glu_bd"/>
    <property type="match status" value="1"/>
</dbReference>
<feature type="binding site" evidence="16">
    <location>
        <position position="683"/>
    </location>
    <ligand>
        <name>L-glutamate</name>
        <dbReference type="ChEBI" id="CHEBI:29985"/>
    </ligand>
</feature>
<feature type="compositionally biased region" description="Basic residues" evidence="19">
    <location>
        <begin position="905"/>
        <end position="917"/>
    </location>
</feature>
<evidence type="ECO:0000259" key="22">
    <source>
        <dbReference type="SMART" id="SM00079"/>
    </source>
</evidence>
<dbReference type="SMART" id="SM00079">
    <property type="entry name" value="PBPe"/>
    <property type="match status" value="1"/>
</dbReference>
<evidence type="ECO:0000256" key="11">
    <source>
        <dbReference type="ARBA" id="ARBA00023180"/>
    </source>
</evidence>
<evidence type="ECO:0000256" key="4">
    <source>
        <dbReference type="ARBA" id="ARBA00022692"/>
    </source>
</evidence>
<comment type="subcellular location">
    <subcellularLocation>
        <location evidence="15">Postsynaptic cell membrane</location>
        <topology evidence="15">Multi-pass membrane protein</topology>
    </subcellularLocation>
</comment>
<comment type="similarity">
    <text evidence="1">Belongs to the glutamate-gated ion channel (TC 1.A.10.1) family.</text>
</comment>
<evidence type="ECO:0000256" key="15">
    <source>
        <dbReference type="ARBA" id="ARBA00034104"/>
    </source>
</evidence>
<dbReference type="SUPFAM" id="SSF53850">
    <property type="entry name" value="Periplasmic binding protein-like II"/>
    <property type="match status" value="1"/>
</dbReference>
<name>A0A7R8URY2_HERIL</name>
<evidence type="ECO:0000256" key="21">
    <source>
        <dbReference type="SAM" id="SignalP"/>
    </source>
</evidence>
<feature type="binding site" evidence="16">
    <location>
        <position position="733"/>
    </location>
    <ligand>
        <name>L-glutamate</name>
        <dbReference type="ChEBI" id="CHEBI:29985"/>
    </ligand>
</feature>
<evidence type="ECO:0000313" key="24">
    <source>
        <dbReference type="EMBL" id="CAD7085926.1"/>
    </source>
</evidence>
<keyword evidence="9 20" id="KW-0472">Membrane</keyword>
<dbReference type="Gene3D" id="3.40.190.10">
    <property type="entry name" value="Periplasmic binding protein-like II"/>
    <property type="match status" value="3"/>
</dbReference>
<dbReference type="SUPFAM" id="SSF53822">
    <property type="entry name" value="Periplasmic binding protein-like I"/>
    <property type="match status" value="1"/>
</dbReference>
<dbReference type="Pfam" id="PF01094">
    <property type="entry name" value="ANF_receptor"/>
    <property type="match status" value="1"/>
</dbReference>
<keyword evidence="5 21" id="KW-0732">Signal</keyword>
<evidence type="ECO:0000256" key="17">
    <source>
        <dbReference type="PIRSR" id="PIRSR601508-2"/>
    </source>
</evidence>
<feature type="domain" description="Ionotropic glutamate receptor L-glutamate and glycine-binding" evidence="23">
    <location>
        <begin position="433"/>
        <end position="500"/>
    </location>
</feature>
<dbReference type="CDD" id="cd13714">
    <property type="entry name" value="PBP2_iGluR_Kainate"/>
    <property type="match status" value="1"/>
</dbReference>
<evidence type="ECO:0000256" key="12">
    <source>
        <dbReference type="ARBA" id="ARBA00023257"/>
    </source>
</evidence>
<dbReference type="InterPro" id="IPR001320">
    <property type="entry name" value="Iontro_rcpt_C"/>
</dbReference>
<dbReference type="GO" id="GO:0038023">
    <property type="term" value="F:signaling receptor activity"/>
    <property type="evidence" value="ECO:0007669"/>
    <property type="project" value="InterPro"/>
</dbReference>
<gene>
    <name evidence="24" type="ORF">HERILL_LOCUS8735</name>
</gene>
<sequence>MSLKGCLVVLIVCSVVTLATKPQRLPVGLILDQDEQELEVAFRASINRVNQDMSQFELVPIVQYLSSDESATAKRVVCDLVADGVIAIFGPHSRSTNGIVASICNDLQIPHLLYSWQDEEKDEEKVQRNMTLNVHPDSLLLSRAYAELVKDSDWNTFIVMYETREGLLKLQDSLQVHKPSSTLFVFPMGIEGSDYRPLLKRINATREINFLIDCSPLSMVRLLKQVQELKLLKDNQNYFFTNLDTHTVDFSQFGVIGANISYVQLYMSERLLRRAIYDWTQYEEDHGRELTVDQRTVTTTMVLMHDAVALLASVLKKWYTFEEIELPNIDCNYEEKWKFGAELVDRMKILTRNKTLEGDDDTYITGRMDLSKYGDRNQFRLDFTIRYGEASKSSSWTPDKGVVFFQEGPSNEKIISQAIQNKTFIVTTKLGEPFLMERKSPDGVVYEGNARYKGYSLDLIQKLSEALKFKYEIVLDPDGKNGEYRKDQKRWNGILGQLIDGNADIGIGDLTITAERRQVVDFTVPFMSLGISVLYAVPKQEPPNIFSFLSPFSSEVWVYTAVVYLVVSILLFMVARISYLDWESPHPCDDDPEEVENIWNLPNATWLTMGSIMTQGSDILPKGVPMRLVVGMWWFFALLLAASYTANLSAFLSKSRIDVTIKNVEDLAGQNKIKYGAMKGGSTAAFFRESNESLYHRMWVAMENEVPSVFTESNQGGVDRVLTGKRKYAFLMESTMIEYVTQKYCDLTEVGQGFGDKFYGIALPLNSRYRSEISTEILRMSERGELYELKNKWWKNAENSEECAADSNASDDDSLTIDHVGGVFLVLGIGCVLAYIIGICEFLWHIQDVAVQEKITPWEALKAETLFVLKFWIRHKPIKIESSGKSSSSSTSSSSSSSSTSSSSRSKRSAKSKRSRSRFSETRSVNFDGIQPSIANYSMKSTARQ</sequence>
<keyword evidence="13" id="KW-1071">Ligand-gated ion channel</keyword>
<dbReference type="FunFam" id="1.10.287.70:FF:000010">
    <property type="entry name" value="Putative glutamate receptor ionotropic kainate 1"/>
    <property type="match status" value="1"/>
</dbReference>
<feature type="transmembrane region" description="Helical" evidence="20">
    <location>
        <begin position="557"/>
        <end position="577"/>
    </location>
</feature>
<feature type="disulfide bond" evidence="18">
    <location>
        <begin position="78"/>
        <end position="331"/>
    </location>
</feature>
<dbReference type="GO" id="GO:0045211">
    <property type="term" value="C:postsynaptic membrane"/>
    <property type="evidence" value="ECO:0007669"/>
    <property type="project" value="UniProtKB-SubCell"/>
</dbReference>
<evidence type="ECO:0000256" key="16">
    <source>
        <dbReference type="PIRSR" id="PIRSR601508-1"/>
    </source>
</evidence>
<evidence type="ECO:0000259" key="23">
    <source>
        <dbReference type="SMART" id="SM00918"/>
    </source>
</evidence>
<feature type="transmembrane region" description="Helical" evidence="20">
    <location>
        <begin position="823"/>
        <end position="844"/>
    </location>
</feature>
<dbReference type="FunFam" id="3.40.190.10:FF:000060">
    <property type="entry name" value="Glutamate receptor ionotropic, kainate 1"/>
    <property type="match status" value="1"/>
</dbReference>
<feature type="transmembrane region" description="Helical" evidence="20">
    <location>
        <begin position="519"/>
        <end position="537"/>
    </location>
</feature>
<evidence type="ECO:0000256" key="18">
    <source>
        <dbReference type="PIRSR" id="PIRSR601508-3"/>
    </source>
</evidence>
<keyword evidence="6 20" id="KW-1133">Transmembrane helix</keyword>
<accession>A0A7R8URY2</accession>
<dbReference type="Gene3D" id="3.40.50.2300">
    <property type="match status" value="2"/>
</dbReference>
<dbReference type="EMBL" id="LR899011">
    <property type="protein sequence ID" value="CAD7085926.1"/>
    <property type="molecule type" value="Genomic_DNA"/>
</dbReference>
<dbReference type="InterPro" id="IPR015683">
    <property type="entry name" value="Ionotropic_Glu_rcpt"/>
</dbReference>
<feature type="domain" description="Ionotropic glutamate receptor C-terminal" evidence="22">
    <location>
        <begin position="423"/>
        <end position="796"/>
    </location>
</feature>
<dbReference type="Proteomes" id="UP000594454">
    <property type="component" value="Chromosome 3"/>
</dbReference>
<feature type="binding site" evidence="16">
    <location>
        <position position="511"/>
    </location>
    <ligand>
        <name>L-glutamate</name>
        <dbReference type="ChEBI" id="CHEBI:29985"/>
    </ligand>
</feature>
<dbReference type="InterPro" id="IPR028082">
    <property type="entry name" value="Peripla_BP_I"/>
</dbReference>
<dbReference type="InterPro" id="IPR019594">
    <property type="entry name" value="Glu/Gly-bd"/>
</dbReference>
<dbReference type="OMA" id="LEYWIGE"/>